<dbReference type="InterPro" id="IPR015422">
    <property type="entry name" value="PyrdxlP-dep_Trfase_small"/>
</dbReference>
<dbReference type="InterPro" id="IPR000277">
    <property type="entry name" value="Cys/Met-Metab_PyrdxlP-dep_enz"/>
</dbReference>
<gene>
    <name evidence="11" type="ORF">SAMN04489764_4401</name>
</gene>
<comment type="catalytic activity">
    <reaction evidence="6">
        <text>L-homocysteine + H2O = 2-oxobutanoate + hydrogen sulfide + NH4(+) + H(+)</text>
        <dbReference type="Rhea" id="RHEA:14501"/>
        <dbReference type="ChEBI" id="CHEBI:15377"/>
        <dbReference type="ChEBI" id="CHEBI:15378"/>
        <dbReference type="ChEBI" id="CHEBI:16763"/>
        <dbReference type="ChEBI" id="CHEBI:28938"/>
        <dbReference type="ChEBI" id="CHEBI:29919"/>
        <dbReference type="ChEBI" id="CHEBI:58199"/>
        <dbReference type="EC" id="4.4.1.2"/>
    </reaction>
    <physiologicalReaction direction="left-to-right" evidence="6">
        <dbReference type="Rhea" id="RHEA:14502"/>
    </physiologicalReaction>
</comment>
<evidence type="ECO:0000256" key="3">
    <source>
        <dbReference type="ARBA" id="ARBA00022898"/>
    </source>
</evidence>
<accession>A0A1H1HGC9</accession>
<dbReference type="SUPFAM" id="SSF53383">
    <property type="entry name" value="PLP-dependent transferases"/>
    <property type="match status" value="1"/>
</dbReference>
<dbReference type="GO" id="GO:0019346">
    <property type="term" value="P:transsulfuration"/>
    <property type="evidence" value="ECO:0007669"/>
    <property type="project" value="InterPro"/>
</dbReference>
<evidence type="ECO:0000256" key="8">
    <source>
        <dbReference type="PIRSR" id="PIRSR001434-2"/>
    </source>
</evidence>
<dbReference type="GO" id="GO:0019343">
    <property type="term" value="P:cysteine biosynthetic process via cystathionine"/>
    <property type="evidence" value="ECO:0007669"/>
    <property type="project" value="TreeGrafter"/>
</dbReference>
<dbReference type="STRING" id="35622.SAMN04489764_4401"/>
<evidence type="ECO:0000313" key="11">
    <source>
        <dbReference type="EMBL" id="SDR24412.1"/>
    </source>
</evidence>
<dbReference type="GO" id="GO:0018826">
    <property type="term" value="F:methionine gamma-lyase activity"/>
    <property type="evidence" value="ECO:0007669"/>
    <property type="project" value="UniProtKB-EC"/>
</dbReference>
<dbReference type="InterPro" id="IPR054542">
    <property type="entry name" value="Cys_met_metab_PP"/>
</dbReference>
<evidence type="ECO:0000256" key="1">
    <source>
        <dbReference type="ARBA" id="ARBA00001933"/>
    </source>
</evidence>
<evidence type="ECO:0000256" key="9">
    <source>
        <dbReference type="RuleBase" id="RU362118"/>
    </source>
</evidence>
<feature type="modified residue" description="N6-(pyridoxal phosphate)lysine" evidence="8">
    <location>
        <position position="210"/>
    </location>
</feature>
<keyword evidence="12" id="KW-1185">Reference proteome</keyword>
<dbReference type="Gene3D" id="3.40.640.10">
    <property type="entry name" value="Type I PLP-dependent aspartate aminotransferase-like (Major domain)"/>
    <property type="match status" value="1"/>
</dbReference>
<dbReference type="FunFam" id="3.40.640.10:FF:000046">
    <property type="entry name" value="Cystathionine gamma-lyase"/>
    <property type="match status" value="1"/>
</dbReference>
<dbReference type="Proteomes" id="UP000217103">
    <property type="component" value="Unassembled WGS sequence"/>
</dbReference>
<comment type="similarity">
    <text evidence="2 9">Belongs to the trans-sulfuration enzymes family.</text>
</comment>
<dbReference type="GO" id="GO:0030170">
    <property type="term" value="F:pyridoxal phosphate binding"/>
    <property type="evidence" value="ECO:0007669"/>
    <property type="project" value="InterPro"/>
</dbReference>
<dbReference type="EMBL" id="FNKK01000002">
    <property type="protein sequence ID" value="SDR24412.1"/>
    <property type="molecule type" value="Genomic_DNA"/>
</dbReference>
<dbReference type="EC" id="4.4.1.2" evidence="4"/>
<protein>
    <recommendedName>
        <fullName evidence="4">homocysteine desulfhydrase</fullName>
        <ecNumber evidence="4">4.4.1.2</ecNumber>
    </recommendedName>
    <alternativeName>
        <fullName evidence="5">Homocysteine desulfhydrase</fullName>
    </alternativeName>
</protein>
<dbReference type="GO" id="GO:0004123">
    <property type="term" value="F:cystathionine gamma-lyase activity"/>
    <property type="evidence" value="ECO:0007669"/>
    <property type="project" value="TreeGrafter"/>
</dbReference>
<evidence type="ECO:0000256" key="4">
    <source>
        <dbReference type="ARBA" id="ARBA00047175"/>
    </source>
</evidence>
<dbReference type="PANTHER" id="PTHR11808:SF85">
    <property type="entry name" value="CYSTATHIONINE GAMMA-LYASE-RELATED"/>
    <property type="match status" value="1"/>
</dbReference>
<comment type="cofactor">
    <cofactor evidence="1 9">
        <name>pyridoxal 5'-phosphate</name>
        <dbReference type="ChEBI" id="CHEBI:597326"/>
    </cofactor>
</comment>
<dbReference type="AlphaFoldDB" id="A0A1H1HGC9"/>
<evidence type="ECO:0000256" key="5">
    <source>
        <dbReference type="ARBA" id="ARBA00047199"/>
    </source>
</evidence>
<keyword evidence="3 8" id="KW-0663">Pyridoxal phosphate</keyword>
<name>A0A1H1HGC9_9ACTN</name>
<reference evidence="11 12" key="1">
    <citation type="submission" date="2016-10" db="EMBL/GenBank/DDBJ databases">
        <authorList>
            <person name="de Groot N.N."/>
        </authorList>
    </citation>
    <scope>NUCLEOTIDE SEQUENCE [LARGE SCALE GENOMIC DNA]</scope>
    <source>
        <strain evidence="11 12">DSM 43794</strain>
    </source>
</reference>
<evidence type="ECO:0000256" key="10">
    <source>
        <dbReference type="SAM" id="MobiDB-lite"/>
    </source>
</evidence>
<dbReference type="GO" id="GO:0005737">
    <property type="term" value="C:cytoplasm"/>
    <property type="evidence" value="ECO:0007669"/>
    <property type="project" value="TreeGrafter"/>
</dbReference>
<dbReference type="CDD" id="cd00614">
    <property type="entry name" value="CGS_like"/>
    <property type="match status" value="1"/>
</dbReference>
<dbReference type="PIRSF" id="PIRSF001434">
    <property type="entry name" value="CGS"/>
    <property type="match status" value="1"/>
</dbReference>
<organism evidence="11 12">
    <name type="scientific">Thermostaphylospora chromogena</name>
    <dbReference type="NCBI Taxonomy" id="35622"/>
    <lineage>
        <taxon>Bacteria</taxon>
        <taxon>Bacillati</taxon>
        <taxon>Actinomycetota</taxon>
        <taxon>Actinomycetes</taxon>
        <taxon>Streptosporangiales</taxon>
        <taxon>Thermomonosporaceae</taxon>
        <taxon>Thermostaphylospora</taxon>
    </lineage>
</organism>
<proteinExistence type="inferred from homology"/>
<dbReference type="PROSITE" id="PS00868">
    <property type="entry name" value="CYS_MET_METAB_PP"/>
    <property type="match status" value="1"/>
</dbReference>
<evidence type="ECO:0000256" key="7">
    <source>
        <dbReference type="ARBA" id="ARBA00052699"/>
    </source>
</evidence>
<keyword evidence="11" id="KW-0456">Lyase</keyword>
<dbReference type="InterPro" id="IPR015424">
    <property type="entry name" value="PyrdxlP-dep_Trfase"/>
</dbReference>
<evidence type="ECO:0000313" key="12">
    <source>
        <dbReference type="Proteomes" id="UP000217103"/>
    </source>
</evidence>
<dbReference type="OrthoDB" id="9780685at2"/>
<evidence type="ECO:0000256" key="2">
    <source>
        <dbReference type="ARBA" id="ARBA00009077"/>
    </source>
</evidence>
<dbReference type="RefSeq" id="WP_093261529.1">
    <property type="nucleotide sequence ID" value="NZ_FNKK01000002.1"/>
</dbReference>
<evidence type="ECO:0000256" key="6">
    <source>
        <dbReference type="ARBA" id="ARBA00048780"/>
    </source>
</evidence>
<dbReference type="Gene3D" id="3.90.1150.10">
    <property type="entry name" value="Aspartate Aminotransferase, domain 1"/>
    <property type="match status" value="1"/>
</dbReference>
<dbReference type="PANTHER" id="PTHR11808">
    <property type="entry name" value="TRANS-SULFURATION ENZYME FAMILY MEMBER"/>
    <property type="match status" value="1"/>
</dbReference>
<comment type="catalytic activity">
    <reaction evidence="7">
        <text>L-methionine + H2O = methanethiol + 2-oxobutanoate + NH4(+)</text>
        <dbReference type="Rhea" id="RHEA:23800"/>
        <dbReference type="ChEBI" id="CHEBI:15377"/>
        <dbReference type="ChEBI" id="CHEBI:16007"/>
        <dbReference type="ChEBI" id="CHEBI:16763"/>
        <dbReference type="ChEBI" id="CHEBI:28938"/>
        <dbReference type="ChEBI" id="CHEBI:57844"/>
        <dbReference type="EC" id="4.4.1.11"/>
    </reaction>
    <physiologicalReaction direction="left-to-right" evidence="7">
        <dbReference type="Rhea" id="RHEA:23801"/>
    </physiologicalReaction>
</comment>
<feature type="region of interest" description="Disordered" evidence="10">
    <location>
        <begin position="1"/>
        <end position="21"/>
    </location>
</feature>
<dbReference type="InterPro" id="IPR015421">
    <property type="entry name" value="PyrdxlP-dep_Trfase_major"/>
</dbReference>
<feature type="compositionally biased region" description="Basic and acidic residues" evidence="10">
    <location>
        <begin position="1"/>
        <end position="13"/>
    </location>
</feature>
<sequence>MSARNDWHPDTRTVHTPVPDLAGSRPLGVPIHQNHLFAFDDSDAMADSFAEPGGPYVYGRMGNPTVHALEQAVADLEGGVGGIATGSGMGAINAVLLSLLRSGDHVIAQRCLYGATMTMLKILAERWGVEVTYISGEDPAEVSAALRPNTRVLYMETITNPTVRVADLPAHFAVAKKAGVVCVVDNTYASPTLCRPIEHGADVVVHSITKYISGHGDVLGGIAVFADGEMRHKVWEFANELGPNADPFAAWLTIRGLQTLPLRVRRHCDNALSLATRLSGHPAVSSVAYPGLAGHPDHKVAARLLDGGYGGVLSFELTGGREAGRRFCSALRLISVAASLGSTRTLALHPASTSHRQLDDAQLAAADISPGLIRVAVGIEDPEDLWRDLAQALDAAG</sequence>
<dbReference type="GO" id="GO:0047982">
    <property type="term" value="F:homocysteine desulfhydrase activity"/>
    <property type="evidence" value="ECO:0007669"/>
    <property type="project" value="UniProtKB-EC"/>
</dbReference>
<dbReference type="Pfam" id="PF01053">
    <property type="entry name" value="Cys_Met_Meta_PP"/>
    <property type="match status" value="1"/>
</dbReference>